<evidence type="ECO:0000256" key="6">
    <source>
        <dbReference type="ARBA" id="ARBA00022968"/>
    </source>
</evidence>
<gene>
    <name evidence="11" type="ORF">Fcan01_18524</name>
</gene>
<keyword evidence="8 10" id="KW-0333">Golgi apparatus</keyword>
<evidence type="ECO:0000256" key="10">
    <source>
        <dbReference type="RuleBase" id="RU363063"/>
    </source>
</evidence>
<name>A0A226DSB2_FOLCA</name>
<keyword evidence="4" id="KW-0808">Transferase</keyword>
<evidence type="ECO:0000256" key="3">
    <source>
        <dbReference type="ARBA" id="ARBA00022676"/>
    </source>
</evidence>
<dbReference type="PANTHER" id="PTHR11214">
    <property type="entry name" value="BETA-1,3-N-ACETYLGLUCOSAMINYLTRANSFERASE"/>
    <property type="match status" value="1"/>
</dbReference>
<organism evidence="11 12">
    <name type="scientific">Folsomia candida</name>
    <name type="common">Springtail</name>
    <dbReference type="NCBI Taxonomy" id="158441"/>
    <lineage>
        <taxon>Eukaryota</taxon>
        <taxon>Metazoa</taxon>
        <taxon>Ecdysozoa</taxon>
        <taxon>Arthropoda</taxon>
        <taxon>Hexapoda</taxon>
        <taxon>Collembola</taxon>
        <taxon>Entomobryomorpha</taxon>
        <taxon>Isotomoidea</taxon>
        <taxon>Isotomidae</taxon>
        <taxon>Proisotominae</taxon>
        <taxon>Folsomia</taxon>
    </lineage>
</organism>
<proteinExistence type="inferred from homology"/>
<dbReference type="InterPro" id="IPR002659">
    <property type="entry name" value="Glyco_trans_31"/>
</dbReference>
<keyword evidence="12" id="KW-1185">Reference proteome</keyword>
<accession>A0A226DSB2</accession>
<evidence type="ECO:0000313" key="11">
    <source>
        <dbReference type="EMBL" id="OXA47096.1"/>
    </source>
</evidence>
<evidence type="ECO:0000256" key="4">
    <source>
        <dbReference type="ARBA" id="ARBA00022679"/>
    </source>
</evidence>
<keyword evidence="5" id="KW-0812">Transmembrane</keyword>
<sequence length="403" mass="46304">MCYKLGRVIALLTILTFFVVLLQYQKKGGLGRPHPLLLSRRRPVTTNYIINNLVCDVSVGKERVRLISLVTSHPGNGQLRDKLRTLLPTSKLSKLGMRRLFLLGTLDSEGRRRDESPSNKKYNWVSWSDIEREGREHRDLVVGDFLESYHNLTPKHMMGLEWVDRFCPQATFVLKQDDDIIVDYFQLDVLLGQPPFASVVEDKGQILGKVLHHQTVIRDPSSKWFVSKDEYPSDIFPSFVSGWAYITTPKVVKALLVAAQNLEYFWIDDVHVTGTLREAAGISLLDLADYFTTFKGQLECCVATPEKKLFVVQEHGRRPFWCDFVIGPPNDDQVLMELFHRHATFCHTTKLCGRRRGRQRLERSCVITPHMIVNRFLGHSQNNNSIIRSVQKGVWKPLARNYG</sequence>
<evidence type="ECO:0000256" key="9">
    <source>
        <dbReference type="ARBA" id="ARBA00023136"/>
    </source>
</evidence>
<dbReference type="OMA" id="FVLKQDD"/>
<evidence type="ECO:0000256" key="5">
    <source>
        <dbReference type="ARBA" id="ARBA00022692"/>
    </source>
</evidence>
<keyword evidence="7" id="KW-1133">Transmembrane helix</keyword>
<dbReference type="AlphaFoldDB" id="A0A226DSB2"/>
<dbReference type="Proteomes" id="UP000198287">
    <property type="component" value="Unassembled WGS sequence"/>
</dbReference>
<reference evidence="11 12" key="1">
    <citation type="submission" date="2015-12" db="EMBL/GenBank/DDBJ databases">
        <title>The genome of Folsomia candida.</title>
        <authorList>
            <person name="Faddeeva A."/>
            <person name="Derks M.F."/>
            <person name="Anvar Y."/>
            <person name="Smit S."/>
            <person name="Van Straalen N."/>
            <person name="Roelofs D."/>
        </authorList>
    </citation>
    <scope>NUCLEOTIDE SEQUENCE [LARGE SCALE GENOMIC DNA]</scope>
    <source>
        <strain evidence="11 12">VU population</strain>
        <tissue evidence="11">Whole body</tissue>
    </source>
</reference>
<dbReference type="Pfam" id="PF01762">
    <property type="entry name" value="Galactosyl_T"/>
    <property type="match status" value="1"/>
</dbReference>
<comment type="caution">
    <text evidence="11">The sequence shown here is derived from an EMBL/GenBank/DDBJ whole genome shotgun (WGS) entry which is preliminary data.</text>
</comment>
<evidence type="ECO:0000256" key="2">
    <source>
        <dbReference type="ARBA" id="ARBA00008661"/>
    </source>
</evidence>
<evidence type="ECO:0000256" key="8">
    <source>
        <dbReference type="ARBA" id="ARBA00023034"/>
    </source>
</evidence>
<dbReference type="GO" id="GO:0000139">
    <property type="term" value="C:Golgi membrane"/>
    <property type="evidence" value="ECO:0007669"/>
    <property type="project" value="UniProtKB-SubCell"/>
</dbReference>
<dbReference type="EC" id="2.4.1.-" evidence="10"/>
<dbReference type="OrthoDB" id="2139606at2759"/>
<dbReference type="EMBL" id="LNIX01000014">
    <property type="protein sequence ID" value="OXA47096.1"/>
    <property type="molecule type" value="Genomic_DNA"/>
</dbReference>
<comment type="similarity">
    <text evidence="2 10">Belongs to the glycosyltransferase 31 family.</text>
</comment>
<comment type="subcellular location">
    <subcellularLocation>
        <location evidence="1 10">Golgi apparatus membrane</location>
        <topology evidence="1 10">Single-pass type II membrane protein</topology>
    </subcellularLocation>
</comment>
<evidence type="ECO:0000313" key="12">
    <source>
        <dbReference type="Proteomes" id="UP000198287"/>
    </source>
</evidence>
<protein>
    <recommendedName>
        <fullName evidence="10">Hexosyltransferase</fullName>
        <ecNumber evidence="10">2.4.1.-</ecNumber>
    </recommendedName>
</protein>
<dbReference type="PANTHER" id="PTHR11214:SF235">
    <property type="entry name" value="HEXOSYLTRANSFERASE"/>
    <property type="match status" value="1"/>
</dbReference>
<keyword evidence="6" id="KW-0735">Signal-anchor</keyword>
<keyword evidence="9" id="KW-0472">Membrane</keyword>
<keyword evidence="3 10" id="KW-0328">Glycosyltransferase</keyword>
<dbReference type="GO" id="GO:0006493">
    <property type="term" value="P:protein O-linked glycosylation"/>
    <property type="evidence" value="ECO:0007669"/>
    <property type="project" value="TreeGrafter"/>
</dbReference>
<evidence type="ECO:0000256" key="7">
    <source>
        <dbReference type="ARBA" id="ARBA00022989"/>
    </source>
</evidence>
<evidence type="ECO:0000256" key="1">
    <source>
        <dbReference type="ARBA" id="ARBA00004323"/>
    </source>
</evidence>
<dbReference type="Gene3D" id="3.90.550.50">
    <property type="match status" value="1"/>
</dbReference>
<dbReference type="GO" id="GO:0016758">
    <property type="term" value="F:hexosyltransferase activity"/>
    <property type="evidence" value="ECO:0007669"/>
    <property type="project" value="InterPro"/>
</dbReference>